<dbReference type="Pfam" id="PF00472">
    <property type="entry name" value="RF-1"/>
    <property type="match status" value="1"/>
</dbReference>
<dbReference type="InterPro" id="IPR045853">
    <property type="entry name" value="Pep_chain_release_fac_I_sf"/>
</dbReference>
<dbReference type="GO" id="GO:0005737">
    <property type="term" value="C:cytoplasm"/>
    <property type="evidence" value="ECO:0007669"/>
    <property type="project" value="UniProtKB-ARBA"/>
</dbReference>
<proteinExistence type="inferred from homology"/>
<comment type="similarity">
    <text evidence="1">Belongs to the prokaryotic/mitochondrial release factor family.</text>
</comment>
<keyword evidence="2" id="KW-0488">Methylation</keyword>
<name>A0A7S2VDV4_9STRA</name>
<dbReference type="GO" id="GO:0003747">
    <property type="term" value="F:translation release factor activity"/>
    <property type="evidence" value="ECO:0007669"/>
    <property type="project" value="InterPro"/>
</dbReference>
<accession>A0A7S2VDV4</accession>
<dbReference type="InterPro" id="IPR050057">
    <property type="entry name" value="Prokaryotic/Mito_RF"/>
</dbReference>
<keyword evidence="3" id="KW-0648">Protein biosynthesis</keyword>
<dbReference type="Pfam" id="PF03462">
    <property type="entry name" value="PCRF"/>
    <property type="match status" value="1"/>
</dbReference>
<evidence type="ECO:0000256" key="2">
    <source>
        <dbReference type="ARBA" id="ARBA00022481"/>
    </source>
</evidence>
<gene>
    <name evidence="5" type="ORF">APAL1065_LOCUS4824</name>
</gene>
<dbReference type="Gene3D" id="6.10.140.1950">
    <property type="match status" value="1"/>
</dbReference>
<dbReference type="PROSITE" id="PS00745">
    <property type="entry name" value="RF_PROK_I"/>
    <property type="match status" value="1"/>
</dbReference>
<dbReference type="SUPFAM" id="SSF75620">
    <property type="entry name" value="Release factor"/>
    <property type="match status" value="1"/>
</dbReference>
<feature type="domain" description="Prokaryotic-type class I peptide chain release factors" evidence="4">
    <location>
        <begin position="274"/>
        <end position="290"/>
    </location>
</feature>
<evidence type="ECO:0000256" key="3">
    <source>
        <dbReference type="ARBA" id="ARBA00022917"/>
    </source>
</evidence>
<dbReference type="Gene3D" id="3.30.160.20">
    <property type="match status" value="1"/>
</dbReference>
<protein>
    <recommendedName>
        <fullName evidence="4">Prokaryotic-type class I peptide chain release factors domain-containing protein</fullName>
    </recommendedName>
</protein>
<dbReference type="PANTHER" id="PTHR43804">
    <property type="entry name" value="LD18447P"/>
    <property type="match status" value="1"/>
</dbReference>
<sequence length="417" mass="46434">MVGWLSRSVYSWRGPKLWRFCANGLAQKRGILSVAIETRLTIMQQRHQEILKEMSASGRTPPNLSKELGLLSNAVSLFEHRQELEDEKLSVAELLDDAASDKEMERECREELSRLETDIISLEKRIVEAVLPKDMDDFDSDAIVEIKAGTGGEEAGLFAFELFEAYERIAKSIGFRSERMSCSMTEMGGMREGSLLVSGGQSFQVSGNNDSSLLGPYGAFKFESGVHRVQRIPLTDKSRVHTSACSVAVMPSFNDRYGNGETIPESELKVETMRASGAGGQHVNTTDSAVRVTHIPTGIQASIQDERSQHKNKEKALKLITARVRDTLRGQAAKERGTTRSQLMGGGDRSERIRTYNFPQDRITDHRCKETRNGIPSLLSGKTEDNLVSSFFPFLSELQREELLLQIEQEHNASASS</sequence>
<evidence type="ECO:0000313" key="5">
    <source>
        <dbReference type="EMBL" id="CAD9949925.1"/>
    </source>
</evidence>
<dbReference type="InterPro" id="IPR000352">
    <property type="entry name" value="Pep_chain_release_fac_I"/>
</dbReference>
<dbReference type="FunFam" id="3.30.160.20:FF:000004">
    <property type="entry name" value="Peptide chain release factor 1"/>
    <property type="match status" value="1"/>
</dbReference>
<dbReference type="SMART" id="SM00937">
    <property type="entry name" value="PCRF"/>
    <property type="match status" value="1"/>
</dbReference>
<dbReference type="PANTHER" id="PTHR43804:SF7">
    <property type="entry name" value="LD18447P"/>
    <property type="match status" value="1"/>
</dbReference>
<dbReference type="AlphaFoldDB" id="A0A7S2VDV4"/>
<evidence type="ECO:0000259" key="4">
    <source>
        <dbReference type="PROSITE" id="PS00745"/>
    </source>
</evidence>
<organism evidence="5">
    <name type="scientific">Entomoneis paludosa</name>
    <dbReference type="NCBI Taxonomy" id="265537"/>
    <lineage>
        <taxon>Eukaryota</taxon>
        <taxon>Sar</taxon>
        <taxon>Stramenopiles</taxon>
        <taxon>Ochrophyta</taxon>
        <taxon>Bacillariophyta</taxon>
        <taxon>Bacillariophyceae</taxon>
        <taxon>Bacillariophycidae</taxon>
        <taxon>Entomoneidaceae</taxon>
        <taxon>Entomoneis</taxon>
    </lineage>
</organism>
<dbReference type="Gene3D" id="3.30.70.1660">
    <property type="match status" value="2"/>
</dbReference>
<dbReference type="InterPro" id="IPR005139">
    <property type="entry name" value="PCRF"/>
</dbReference>
<dbReference type="EMBL" id="HBHT01007244">
    <property type="protein sequence ID" value="CAD9949925.1"/>
    <property type="molecule type" value="Transcribed_RNA"/>
</dbReference>
<evidence type="ECO:0000256" key="1">
    <source>
        <dbReference type="ARBA" id="ARBA00010835"/>
    </source>
</evidence>
<reference evidence="5" key="1">
    <citation type="submission" date="2021-01" db="EMBL/GenBank/DDBJ databases">
        <authorList>
            <person name="Corre E."/>
            <person name="Pelletier E."/>
            <person name="Niang G."/>
            <person name="Scheremetjew M."/>
            <person name="Finn R."/>
            <person name="Kale V."/>
            <person name="Holt S."/>
            <person name="Cochrane G."/>
            <person name="Meng A."/>
            <person name="Brown T."/>
            <person name="Cohen L."/>
        </authorList>
    </citation>
    <scope>NUCLEOTIDE SEQUENCE</scope>
    <source>
        <strain evidence="5">CCMP125</strain>
    </source>
</reference>